<dbReference type="GO" id="GO:0008579">
    <property type="term" value="F:JUN kinase phosphatase activity"/>
    <property type="evidence" value="ECO:0007669"/>
    <property type="project" value="TreeGrafter"/>
</dbReference>
<feature type="region of interest" description="Disordered" evidence="3">
    <location>
        <begin position="71"/>
        <end position="95"/>
    </location>
</feature>
<dbReference type="AlphaFoldDB" id="A0A315UTT5"/>
<dbReference type="InterPro" id="IPR036790">
    <property type="entry name" value="Frizzled_dom_sf"/>
</dbReference>
<feature type="region of interest" description="Disordered" evidence="3">
    <location>
        <begin position="613"/>
        <end position="638"/>
    </location>
</feature>
<comment type="caution">
    <text evidence="2">Lacks conserved residue(s) required for the propagation of feature annotation.</text>
</comment>
<dbReference type="Proteomes" id="UP000250572">
    <property type="component" value="Unassembled WGS sequence"/>
</dbReference>
<feature type="signal peptide" evidence="4">
    <location>
        <begin position="1"/>
        <end position="24"/>
    </location>
</feature>
<evidence type="ECO:0000256" key="3">
    <source>
        <dbReference type="SAM" id="MobiDB-lite"/>
    </source>
</evidence>
<gene>
    <name evidence="8" type="ORF">CCH79_00017146</name>
</gene>
<dbReference type="InterPro" id="IPR000387">
    <property type="entry name" value="Tyr_Pase_dom"/>
</dbReference>
<evidence type="ECO:0000256" key="4">
    <source>
        <dbReference type="SAM" id="SignalP"/>
    </source>
</evidence>
<dbReference type="SUPFAM" id="SSF52799">
    <property type="entry name" value="(Phosphotyrosine protein) phosphatases II"/>
    <property type="match status" value="1"/>
</dbReference>
<dbReference type="Gene3D" id="3.90.190.10">
    <property type="entry name" value="Protein tyrosine phosphatase superfamily"/>
    <property type="match status" value="1"/>
</dbReference>
<dbReference type="PROSITE" id="PS50038">
    <property type="entry name" value="FZ"/>
    <property type="match status" value="1"/>
</dbReference>
<dbReference type="PANTHER" id="PTHR46377:SF1">
    <property type="entry name" value="DUAL SPECIFICITY PROTEIN PHOSPHATASE 19"/>
    <property type="match status" value="1"/>
</dbReference>
<evidence type="ECO:0000259" key="6">
    <source>
        <dbReference type="PROSITE" id="PS50054"/>
    </source>
</evidence>
<dbReference type="CDD" id="cd14523">
    <property type="entry name" value="DSP_DUSP19"/>
    <property type="match status" value="1"/>
</dbReference>
<feature type="compositionally biased region" description="Basic and acidic residues" evidence="3">
    <location>
        <begin position="86"/>
        <end position="95"/>
    </location>
</feature>
<feature type="domain" description="Tyrosine-protein phosphatase" evidence="6">
    <location>
        <begin position="493"/>
        <end position="634"/>
    </location>
</feature>
<feature type="compositionally biased region" description="Basic and acidic residues" evidence="3">
    <location>
        <begin position="289"/>
        <end position="298"/>
    </location>
</feature>
<protein>
    <submittedName>
        <fullName evidence="8">Uncharacterized protein</fullName>
    </submittedName>
</protein>
<evidence type="ECO:0000313" key="8">
    <source>
        <dbReference type="EMBL" id="PWA13778.1"/>
    </source>
</evidence>
<feature type="domain" description="FZ" evidence="5">
    <location>
        <begin position="22"/>
        <end position="69"/>
    </location>
</feature>
<evidence type="ECO:0000313" key="9">
    <source>
        <dbReference type="Proteomes" id="UP000250572"/>
    </source>
</evidence>
<dbReference type="InterPro" id="IPR000340">
    <property type="entry name" value="Dual-sp_phosphatase_cat-dom"/>
</dbReference>
<keyword evidence="1" id="KW-1015">Disulfide bond</keyword>
<dbReference type="EMBL" id="NHOQ01002941">
    <property type="protein sequence ID" value="PWA13778.1"/>
    <property type="molecule type" value="Genomic_DNA"/>
</dbReference>
<feature type="compositionally biased region" description="Polar residues" evidence="3">
    <location>
        <begin position="71"/>
        <end position="83"/>
    </location>
</feature>
<dbReference type="SMART" id="SM00195">
    <property type="entry name" value="DSPc"/>
    <property type="match status" value="1"/>
</dbReference>
<dbReference type="InterPro" id="IPR029021">
    <property type="entry name" value="Prot-tyrosine_phosphatase-like"/>
</dbReference>
<dbReference type="STRING" id="33528.ENSGAFP00000032750"/>
<dbReference type="GO" id="GO:0005737">
    <property type="term" value="C:cytoplasm"/>
    <property type="evidence" value="ECO:0007669"/>
    <property type="project" value="TreeGrafter"/>
</dbReference>
<dbReference type="Pfam" id="PF00782">
    <property type="entry name" value="DSPc"/>
    <property type="match status" value="1"/>
</dbReference>
<comment type="caution">
    <text evidence="8">The sequence shown here is derived from an EMBL/GenBank/DDBJ whole genome shotgun (WGS) entry which is preliminary data.</text>
</comment>
<name>A0A315UTT5_GAMAF</name>
<dbReference type="InterPro" id="IPR020067">
    <property type="entry name" value="Frizzled_dom"/>
</dbReference>
<dbReference type="PANTHER" id="PTHR46377">
    <property type="entry name" value="DUAL SPECIFICITY PROTEIN PHOSPHATASE 19"/>
    <property type="match status" value="1"/>
</dbReference>
<evidence type="ECO:0000256" key="2">
    <source>
        <dbReference type="PROSITE-ProRule" id="PRU00090"/>
    </source>
</evidence>
<feature type="domain" description="Tyrosine specific protein phosphatases" evidence="7">
    <location>
        <begin position="561"/>
        <end position="613"/>
    </location>
</feature>
<feature type="chain" id="PRO_5016459082" evidence="4">
    <location>
        <begin position="25"/>
        <end position="638"/>
    </location>
</feature>
<organism evidence="8 9">
    <name type="scientific">Gambusia affinis</name>
    <name type="common">Western mosquitofish</name>
    <name type="synonym">Heterandria affinis</name>
    <dbReference type="NCBI Taxonomy" id="33528"/>
    <lineage>
        <taxon>Eukaryota</taxon>
        <taxon>Metazoa</taxon>
        <taxon>Chordata</taxon>
        <taxon>Craniata</taxon>
        <taxon>Vertebrata</taxon>
        <taxon>Euteleostomi</taxon>
        <taxon>Actinopterygii</taxon>
        <taxon>Neopterygii</taxon>
        <taxon>Teleostei</taxon>
        <taxon>Neoteleostei</taxon>
        <taxon>Acanthomorphata</taxon>
        <taxon>Ovalentaria</taxon>
        <taxon>Atherinomorphae</taxon>
        <taxon>Cyprinodontiformes</taxon>
        <taxon>Poeciliidae</taxon>
        <taxon>Poeciliinae</taxon>
        <taxon>Gambusia</taxon>
    </lineage>
</organism>
<sequence length="638" mass="71557">MLSAGLCVSLLAVSCAVWPPAVRAAACEPVRIPMCRSMPWNMTKMPNHLHHSTQDNAVLAIEQFEGLLARSQGQQPVRTSSPWRNPEADRTGDRSKSRAFWKEAVLRGFRVVSFRGCWCSATTGEKRNRFFKGFGLFDSENRSSRKYDDGTESTSLLERDGGISEAASSFSGLPTLAVDAEKKKCQGSLPLNLPLEVFQAPLKTRRREYLSLLTWEHSGIPKVSWSFARGKRRPSLPQQPGFIEVDENGWMAVSRKDFSYSRAACCIREPRTDRTQEVQRDGYRDYHPAAHFKQDGTRRGSKQAGSSRALRVSQLHTVRQHQLVQAGRDENCNGGVKKTEPTEEPCCDDFLKVEFQKEQELLNETEAQFRDLWCTEAGCRFSMFDSGCGDAEQNQINASLLNIDTMTWQCSRGRFSPTFPSPQVCPGLAMQSLTQEIQSFSRTRLRKQCTRVTSLSGRRIIETWKGSTITVVEDPVPPEKMLGYVPDTSWDLQVGFVKPYLLLGSQDAAHDFGTLRKHKVSHILNVAFGVENAFPDLFIYRTVSILDHPDADLLQYTRDCCDFIQQARREKGVVLVHCNAGVSRAPAVVIGYLMSCDGQSFEDALSLVKSARPASSPNPGFLEQLRNYKPPTMNGSRD</sequence>
<evidence type="ECO:0000259" key="7">
    <source>
        <dbReference type="PROSITE" id="PS50056"/>
    </source>
</evidence>
<feature type="region of interest" description="Disordered" evidence="3">
    <location>
        <begin position="289"/>
        <end position="309"/>
    </location>
</feature>
<evidence type="ECO:0000259" key="5">
    <source>
        <dbReference type="PROSITE" id="PS50038"/>
    </source>
</evidence>
<dbReference type="Gene3D" id="1.10.2000.10">
    <property type="entry name" value="Frizzled cysteine-rich domain"/>
    <property type="match status" value="1"/>
</dbReference>
<dbReference type="PROSITE" id="PS50056">
    <property type="entry name" value="TYR_PHOSPHATASE_2"/>
    <property type="match status" value="1"/>
</dbReference>
<dbReference type="SMART" id="SM00063">
    <property type="entry name" value="FRI"/>
    <property type="match status" value="1"/>
</dbReference>
<dbReference type="SUPFAM" id="SSF63501">
    <property type="entry name" value="Frizzled cysteine-rich domain"/>
    <property type="match status" value="1"/>
</dbReference>
<keyword evidence="9" id="KW-1185">Reference proteome</keyword>
<accession>A0A315UTT5</accession>
<proteinExistence type="predicted"/>
<dbReference type="InterPro" id="IPR020422">
    <property type="entry name" value="TYR_PHOSPHATASE_DUAL_dom"/>
</dbReference>
<dbReference type="PROSITE" id="PS50054">
    <property type="entry name" value="TYR_PHOSPHATASE_DUAL"/>
    <property type="match status" value="1"/>
</dbReference>
<reference evidence="8 9" key="1">
    <citation type="journal article" date="2018" name="G3 (Bethesda)">
        <title>A High-Quality Reference Genome for the Invasive Mosquitofish Gambusia affinis Using a Chicago Library.</title>
        <authorList>
            <person name="Hoffberg S.L."/>
            <person name="Troendle N.J."/>
            <person name="Glenn T.C."/>
            <person name="Mahmud O."/>
            <person name="Louha S."/>
            <person name="Chalopin D."/>
            <person name="Bennetzen J.L."/>
            <person name="Mauricio R."/>
        </authorList>
    </citation>
    <scope>NUCLEOTIDE SEQUENCE [LARGE SCALE GENOMIC DNA]</scope>
    <source>
        <strain evidence="8">NE01/NJP1002.9</strain>
        <tissue evidence="8">Muscle</tissue>
    </source>
</reference>
<evidence type="ECO:0000256" key="1">
    <source>
        <dbReference type="ARBA" id="ARBA00023157"/>
    </source>
</evidence>
<keyword evidence="4" id="KW-0732">Signal</keyword>